<dbReference type="GO" id="GO:0005634">
    <property type="term" value="C:nucleus"/>
    <property type="evidence" value="ECO:0007669"/>
    <property type="project" value="UniProtKB-SubCell"/>
</dbReference>
<dbReference type="InterPro" id="IPR013083">
    <property type="entry name" value="Znf_RING/FYVE/PHD"/>
</dbReference>
<dbReference type="GO" id="GO:0016740">
    <property type="term" value="F:transferase activity"/>
    <property type="evidence" value="ECO:0007669"/>
    <property type="project" value="UniProtKB-KW"/>
</dbReference>
<feature type="region of interest" description="Disordered" evidence="10">
    <location>
        <begin position="1336"/>
        <end position="1374"/>
    </location>
</feature>
<dbReference type="PROSITE" id="PS50016">
    <property type="entry name" value="ZF_PHD_2"/>
    <property type="match status" value="1"/>
</dbReference>
<dbReference type="CDD" id="cd15519">
    <property type="entry name" value="PHD1_Lid2p_like"/>
    <property type="match status" value="1"/>
</dbReference>
<dbReference type="InterPro" id="IPR001965">
    <property type="entry name" value="Znf_PHD"/>
</dbReference>
<evidence type="ECO:0000256" key="7">
    <source>
        <dbReference type="ARBA" id="ARBA00023125"/>
    </source>
</evidence>
<dbReference type="PANTHER" id="PTHR47162:SF10">
    <property type="entry name" value="METHYL-CPG-BINDING DOMAIN-CONTAINING PROTEIN 9 ISOFORM X1"/>
    <property type="match status" value="1"/>
</dbReference>
<evidence type="ECO:0000259" key="12">
    <source>
        <dbReference type="PROSITE" id="PS50016"/>
    </source>
</evidence>
<dbReference type="GO" id="GO:0000785">
    <property type="term" value="C:chromatin"/>
    <property type="evidence" value="ECO:0007669"/>
    <property type="project" value="UniProtKB-ARBA"/>
</dbReference>
<dbReference type="EMBL" id="CACRZD030000014">
    <property type="protein sequence ID" value="CAA6670639.1"/>
    <property type="molecule type" value="Genomic_DNA"/>
</dbReference>
<feature type="domain" description="PHD-type" evidence="12">
    <location>
        <begin position="837"/>
        <end position="887"/>
    </location>
</feature>
<keyword evidence="8" id="KW-0539">Nucleus</keyword>
<keyword evidence="11" id="KW-0472">Membrane</keyword>
<dbReference type="Pfam" id="PF05964">
    <property type="entry name" value="FYRN"/>
    <property type="match status" value="1"/>
</dbReference>
<feature type="compositionally biased region" description="Basic and acidic residues" evidence="10">
    <location>
        <begin position="1348"/>
        <end position="1357"/>
    </location>
</feature>
<dbReference type="InterPro" id="IPR003889">
    <property type="entry name" value="FYrich_C"/>
</dbReference>
<dbReference type="InterPro" id="IPR019786">
    <property type="entry name" value="Zinc_finger_PHD-type_CS"/>
</dbReference>
<keyword evidence="14" id="KW-1185">Reference proteome</keyword>
<evidence type="ECO:0000256" key="6">
    <source>
        <dbReference type="ARBA" id="ARBA00023117"/>
    </source>
</evidence>
<dbReference type="SUPFAM" id="SSF57903">
    <property type="entry name" value="FYVE/PHD zinc finger"/>
    <property type="match status" value="1"/>
</dbReference>
<name>A0A7I8JKI2_SPIIN</name>
<dbReference type="Gene3D" id="3.30.40.10">
    <property type="entry name" value="Zinc/RING finger domain, C3HC4 (zinc finger)"/>
    <property type="match status" value="1"/>
</dbReference>
<evidence type="ECO:0000256" key="1">
    <source>
        <dbReference type="ARBA" id="ARBA00004123"/>
    </source>
</evidence>
<comment type="subcellular location">
    <subcellularLocation>
        <location evidence="1">Nucleus</location>
    </subcellularLocation>
</comment>
<evidence type="ECO:0000256" key="3">
    <source>
        <dbReference type="ARBA" id="ARBA00022723"/>
    </source>
</evidence>
<dbReference type="SUPFAM" id="SSF47370">
    <property type="entry name" value="Bromodomain"/>
    <property type="match status" value="1"/>
</dbReference>
<reference evidence="13 14" key="1">
    <citation type="submission" date="2019-12" db="EMBL/GenBank/DDBJ databases">
        <authorList>
            <person name="Scholz U."/>
            <person name="Mascher M."/>
            <person name="Fiebig A."/>
        </authorList>
    </citation>
    <scope>NUCLEOTIDE SEQUENCE</scope>
</reference>
<organism evidence="13">
    <name type="scientific">Spirodela intermedia</name>
    <name type="common">Intermediate duckweed</name>
    <dbReference type="NCBI Taxonomy" id="51605"/>
    <lineage>
        <taxon>Eukaryota</taxon>
        <taxon>Viridiplantae</taxon>
        <taxon>Streptophyta</taxon>
        <taxon>Embryophyta</taxon>
        <taxon>Tracheophyta</taxon>
        <taxon>Spermatophyta</taxon>
        <taxon>Magnoliopsida</taxon>
        <taxon>Liliopsida</taxon>
        <taxon>Araceae</taxon>
        <taxon>Lemnoideae</taxon>
        <taxon>Spirodela</taxon>
    </lineage>
</organism>
<dbReference type="GO" id="GO:0003677">
    <property type="term" value="F:DNA binding"/>
    <property type="evidence" value="ECO:0007669"/>
    <property type="project" value="UniProtKB-KW"/>
</dbReference>
<dbReference type="PROSITE" id="PS51542">
    <property type="entry name" value="FYRN"/>
    <property type="match status" value="1"/>
</dbReference>
<evidence type="ECO:0000313" key="13">
    <source>
        <dbReference type="EMBL" id="CAA2631396.1"/>
    </source>
</evidence>
<evidence type="ECO:0000256" key="4">
    <source>
        <dbReference type="ARBA" id="ARBA00022771"/>
    </source>
</evidence>
<dbReference type="PROSITE" id="PS51543">
    <property type="entry name" value="FYRC"/>
    <property type="match status" value="1"/>
</dbReference>
<sequence>MHTLFFVPQMVIGLIRWLMLLVYLGLTSKVTSMDLGLPVQFADFFISSLGEVDQRPAYHDTRHIWPIGYTCQWHDKITGSLFESEVADGGDSGPVFKVKRRPCSLLPIGDGRIVLSPSVLAPLEGSALEDFSDNDSTQIQMLVSEPDPFQQDFLAGHSENPLKNEIGEFHVQGRSSSAVWRKVSQTLINLCHEVYSHSGNLKLCCTHAVCGIFLRFGPRQVPKVINCESQLEASCESLATWLEHDRFGLDMDFAQEIIERLPGALGCRKYKFLTKRSCYPTSKTVGSGFLSAKGQAMEQYAEEVALSTSKHFPPGRPLDSRFPLELVGDVVQIWEFLWRFFEILGLGEPISFNELEEELIDPWPIVTDRLETFEKEIQETRELSSHSREIAVSGQRTPLFIQVETGPMREASLAKMASCTYGRCTGNVLAKVHMSLLKVLVGELLSKVSVFADPSFDPGESKSRRGRKRDVDNSLQAKKATIDILPLNALSWPELARRYILAVLSTDRSLESSEISCRDGLKIFRCIHGDGGVLCGSLAGVAGMEADALLLAEAYKQISDPLRRENDAWPVEDKDPAVVSLAEPPVNNGLGTPEWAQLLEPVRKLPTNVGTRIRKCIYDSLEKDPPDWARKILEHSISKEVYKGNASGPTKKAVLSVLEAVSGGNLHSKPIKGRKTKHNEPKSDVIMKQCRIVLRQAAAADEDKVFCNLLGSSMSNPNDNDDEGILGFPAMVSRPLDFRTIDLRLAVGAYGGSHEVFVEDVREVWHNIYMAYGDRPDLMELAESLSKNFESLYEKQVLSLVKNFADDTSVGCSNDEATRNRNDLHHANEVPRAPWEEGVCKVCGIDKDDDSVLLCDSCDSEYHTYCLNPPLSKIPDGNWYCPSCVVVQCKNQGSSPSSQGTGRQEHRYLGEYSSMFHEVLNQLVTSMEKREYWELSIEERTFLLKFLCDEVLSSALIREQLEQSVDTSNELQQKIRLIVVEWRNLKFKEDLLIRTSKEISGKVNGTSESLRDEGTANVIATDGKLMGQEHHFSNRSDCQIFVTEENGQIDMNKQVNELFCKRFVFDKHSNANGTRSSSLNEFSDPKVSCDERNNDGLSLKNDILRLEESFAVLESQLLMSTLRRDFLGRDSFGRMYWSIVRPCKRPWLLVDGNTSAQQNEDYGGPFIGSAGDASKKDACNVRTCASRSSNSGPKDDTRNSYRLVLYESDQEIHELVCSLRESDPRERELKEGIVQLQRLGSHHVSSDTQVISRPSGMDRVAPPQLLTKAAILLESKYGPCLEPESNDGSRKRARKCKNFEERMRRCECLEPIWPSRHHCLQCHQTFGTRLELEKHTDERCANRVPPGENKESGDSVKGKMGRSDSNYQKESLDETDLIGESRSAVDITPRLPHFQNQLCPHDFKEISRRFIPKGAIKDLVQEIGLIGSNGIPSFIQPDPQSFLDPSLVLVKNEGSDVVLISAEGMAEGDARIESDDTLEQCRKTPGDADYMEIMEISSMPARLNNTLNGSCKDNVSVPGINHTCIVPESSLRPLGGKVSQILKQLKINLLDMDATLPEEALRPLQALSGKRRAWRSLVKSAESIYQMVQATILLEGMIKTDYLKSGWWYWSSLTTAAKTVTISSLALRIYALDASIVYAKTASDPGMAESVKATLSRAGRKKKDMDGGA</sequence>
<dbReference type="Pfam" id="PF15612">
    <property type="entry name" value="WHIM1"/>
    <property type="match status" value="1"/>
</dbReference>
<proteinExistence type="predicted"/>
<dbReference type="InterPro" id="IPR028942">
    <property type="entry name" value="WHIM1_dom"/>
</dbReference>
<dbReference type="Proteomes" id="UP001189122">
    <property type="component" value="Unassembled WGS sequence"/>
</dbReference>
<keyword evidence="6" id="KW-0103">Bromodomain</keyword>
<protein>
    <recommendedName>
        <fullName evidence="12">PHD-type domain-containing protein</fullName>
    </recommendedName>
</protein>
<gene>
    <name evidence="13" type="ORF">SI7747_14017044</name>
</gene>
<dbReference type="PROSITE" id="PS01359">
    <property type="entry name" value="ZF_PHD_1"/>
    <property type="match status" value="1"/>
</dbReference>
<accession>A0A7I8JKI2</accession>
<dbReference type="Pfam" id="PF00628">
    <property type="entry name" value="PHD"/>
    <property type="match status" value="1"/>
</dbReference>
<keyword evidence="5" id="KW-0862">Zinc</keyword>
<evidence type="ECO:0000256" key="2">
    <source>
        <dbReference type="ARBA" id="ARBA00022679"/>
    </source>
</evidence>
<evidence type="ECO:0000313" key="14">
    <source>
        <dbReference type="Proteomes" id="UP001189122"/>
    </source>
</evidence>
<keyword evidence="4 9" id="KW-0863">Zinc-finger</keyword>
<dbReference type="SMART" id="SM00249">
    <property type="entry name" value="PHD"/>
    <property type="match status" value="1"/>
</dbReference>
<evidence type="ECO:0000256" key="9">
    <source>
        <dbReference type="PROSITE-ProRule" id="PRU00146"/>
    </source>
</evidence>
<keyword evidence="2" id="KW-0808">Transferase</keyword>
<dbReference type="GO" id="GO:0140993">
    <property type="term" value="F:histone modifying activity"/>
    <property type="evidence" value="ECO:0007669"/>
    <property type="project" value="UniProtKB-ARBA"/>
</dbReference>
<keyword evidence="11" id="KW-1133">Transmembrane helix</keyword>
<dbReference type="GO" id="GO:0008270">
    <property type="term" value="F:zinc ion binding"/>
    <property type="evidence" value="ECO:0007669"/>
    <property type="project" value="UniProtKB-KW"/>
</dbReference>
<keyword evidence="7" id="KW-0238">DNA-binding</keyword>
<dbReference type="InterPro" id="IPR036427">
    <property type="entry name" value="Bromodomain-like_sf"/>
</dbReference>
<evidence type="ECO:0000256" key="11">
    <source>
        <dbReference type="SAM" id="Phobius"/>
    </source>
</evidence>
<evidence type="ECO:0000256" key="10">
    <source>
        <dbReference type="SAM" id="MobiDB-lite"/>
    </source>
</evidence>
<evidence type="ECO:0000256" key="8">
    <source>
        <dbReference type="ARBA" id="ARBA00023242"/>
    </source>
</evidence>
<dbReference type="InterPro" id="IPR011011">
    <property type="entry name" value="Znf_FYVE_PHD"/>
</dbReference>
<dbReference type="Gene3D" id="1.20.920.10">
    <property type="entry name" value="Bromodomain-like"/>
    <property type="match status" value="1"/>
</dbReference>
<dbReference type="InterPro" id="IPR019787">
    <property type="entry name" value="Znf_PHD-finger"/>
</dbReference>
<keyword evidence="3" id="KW-0479">Metal-binding</keyword>
<dbReference type="Gene3D" id="3.30.160.360">
    <property type="match status" value="1"/>
</dbReference>
<dbReference type="InterPro" id="IPR003888">
    <property type="entry name" value="FYrich_N"/>
</dbReference>
<dbReference type="PANTHER" id="PTHR47162">
    <property type="entry name" value="OS02G0192300 PROTEIN"/>
    <property type="match status" value="1"/>
</dbReference>
<feature type="transmembrane region" description="Helical" evidence="11">
    <location>
        <begin position="7"/>
        <end position="26"/>
    </location>
</feature>
<keyword evidence="11" id="KW-0812">Transmembrane</keyword>
<evidence type="ECO:0000256" key="5">
    <source>
        <dbReference type="ARBA" id="ARBA00022833"/>
    </source>
</evidence>
<dbReference type="EMBL" id="LR743601">
    <property type="protein sequence ID" value="CAA2631396.1"/>
    <property type="molecule type" value="Genomic_DNA"/>
</dbReference>